<protein>
    <submittedName>
        <fullName evidence="2">Uncharacterized protein</fullName>
    </submittedName>
</protein>
<evidence type="ECO:0000313" key="3">
    <source>
        <dbReference type="Proteomes" id="UP001412239"/>
    </source>
</evidence>
<dbReference type="Proteomes" id="UP001412239">
    <property type="component" value="Unassembled WGS sequence"/>
</dbReference>
<organism evidence="2 3">
    <name type="scientific">Tuber aestivum</name>
    <name type="common">summer truffle</name>
    <dbReference type="NCBI Taxonomy" id="59557"/>
    <lineage>
        <taxon>Eukaryota</taxon>
        <taxon>Fungi</taxon>
        <taxon>Dikarya</taxon>
        <taxon>Ascomycota</taxon>
        <taxon>Pezizomycotina</taxon>
        <taxon>Pezizomycetes</taxon>
        <taxon>Pezizales</taxon>
        <taxon>Tuberaceae</taxon>
        <taxon>Tuber</taxon>
    </lineage>
</organism>
<feature type="compositionally biased region" description="Low complexity" evidence="1">
    <location>
        <begin position="32"/>
        <end position="59"/>
    </location>
</feature>
<keyword evidence="3" id="KW-1185">Reference proteome</keyword>
<reference evidence="2" key="1">
    <citation type="submission" date="2015-10" db="EMBL/GenBank/DDBJ databases">
        <authorList>
            <person name="Regsiter A."/>
            <person name="william w."/>
        </authorList>
    </citation>
    <scope>NUCLEOTIDE SEQUENCE</scope>
    <source>
        <strain evidence="2">Montdore</strain>
    </source>
</reference>
<sequence>MAYNFTSEAPKPGMNDEGRRYRRNTPTRRDPLPLASSLPLLQQALPPPRQNLRLPLVNLTQPVSERPTDRGEDRISPRRVAGEEGAHFYAELPPAGCGACSYSEQLVGLRRSKARGRKVPKRAQVRIEGIVMVEFGFGLVVGGSG</sequence>
<evidence type="ECO:0000313" key="2">
    <source>
        <dbReference type="EMBL" id="CUS10589.1"/>
    </source>
</evidence>
<evidence type="ECO:0000256" key="1">
    <source>
        <dbReference type="SAM" id="MobiDB-lite"/>
    </source>
</evidence>
<proteinExistence type="predicted"/>
<gene>
    <name evidence="2" type="ORF">GSTUAT00005343001</name>
</gene>
<dbReference type="AlphaFoldDB" id="A0A292PSR5"/>
<dbReference type="EMBL" id="LN891043">
    <property type="protein sequence ID" value="CUS10589.1"/>
    <property type="molecule type" value="Genomic_DNA"/>
</dbReference>
<accession>A0A292PSR5</accession>
<feature type="compositionally biased region" description="Basic and acidic residues" evidence="1">
    <location>
        <begin position="66"/>
        <end position="77"/>
    </location>
</feature>
<feature type="region of interest" description="Disordered" evidence="1">
    <location>
        <begin position="1"/>
        <end position="77"/>
    </location>
</feature>
<name>A0A292PSR5_9PEZI</name>